<sequence length="253" mass="29117">MRAGNSVHLPSVSLEPEMKCLHSGGQRHASVCLSPAETKKCYPRGREGRHIANVSVKTGNAKMFPQRDNSDEADIAIIENEYPLFGLDGDVAFCLPFRMNVEMRTIMLNHIRSTIIFDDQTDVHLRADADVKVSNGRTFIFVLRLNVKQSLRCTWRDIQKILPFETSSNWCEIHSGFVPEKNRGTLTRLGRHNEPFYLRCIQMRWKWHTPIDGRRFAPEYNRGTLARLGFAPEYNRGTLARLGRYNEPLHVFC</sequence>
<dbReference type="OrthoDB" id="5942324at2759"/>
<evidence type="ECO:0000313" key="2">
    <source>
        <dbReference type="Proteomes" id="UP000054995"/>
    </source>
</evidence>
<organism evidence="1 2">
    <name type="scientific">Trichinella pseudospiralis</name>
    <name type="common">Parasitic roundworm</name>
    <dbReference type="NCBI Taxonomy" id="6337"/>
    <lineage>
        <taxon>Eukaryota</taxon>
        <taxon>Metazoa</taxon>
        <taxon>Ecdysozoa</taxon>
        <taxon>Nematoda</taxon>
        <taxon>Enoplea</taxon>
        <taxon>Dorylaimia</taxon>
        <taxon>Trichinellida</taxon>
        <taxon>Trichinellidae</taxon>
        <taxon>Trichinella</taxon>
    </lineage>
</organism>
<keyword evidence="2" id="KW-1185">Reference proteome</keyword>
<dbReference type="EMBL" id="JYDT01000145">
    <property type="protein sequence ID" value="KRY83276.1"/>
    <property type="molecule type" value="Genomic_DNA"/>
</dbReference>
<dbReference type="Proteomes" id="UP000054995">
    <property type="component" value="Unassembled WGS sequence"/>
</dbReference>
<gene>
    <name evidence="1" type="ORF">T4D_7465</name>
</gene>
<comment type="caution">
    <text evidence="1">The sequence shown here is derived from an EMBL/GenBank/DDBJ whole genome shotgun (WGS) entry which is preliminary data.</text>
</comment>
<evidence type="ECO:0000313" key="1">
    <source>
        <dbReference type="EMBL" id="KRY83276.1"/>
    </source>
</evidence>
<dbReference type="AlphaFoldDB" id="A0A0V1FBN0"/>
<protein>
    <submittedName>
        <fullName evidence="1">Uncharacterized protein</fullName>
    </submittedName>
</protein>
<reference evidence="1 2" key="1">
    <citation type="submission" date="2015-01" db="EMBL/GenBank/DDBJ databases">
        <title>Evolution of Trichinella species and genotypes.</title>
        <authorList>
            <person name="Korhonen P.K."/>
            <person name="Edoardo P."/>
            <person name="Giuseppe L.R."/>
            <person name="Gasser R.B."/>
        </authorList>
    </citation>
    <scope>NUCLEOTIDE SEQUENCE [LARGE SCALE GENOMIC DNA]</scope>
    <source>
        <strain evidence="1">ISS470</strain>
    </source>
</reference>
<accession>A0A0V1FBN0</accession>
<proteinExistence type="predicted"/>
<name>A0A0V1FBN0_TRIPS</name>